<evidence type="ECO:0000313" key="2">
    <source>
        <dbReference type="EMBL" id="OGF77815.1"/>
    </source>
</evidence>
<reference evidence="2 3" key="1">
    <citation type="journal article" date="2016" name="Nat. Commun.">
        <title>Thousands of microbial genomes shed light on interconnected biogeochemical processes in an aquifer system.</title>
        <authorList>
            <person name="Anantharaman K."/>
            <person name="Brown C.T."/>
            <person name="Hug L.A."/>
            <person name="Sharon I."/>
            <person name="Castelle C.J."/>
            <person name="Probst A.J."/>
            <person name="Thomas B.C."/>
            <person name="Singh A."/>
            <person name="Wilkins M.J."/>
            <person name="Karaoz U."/>
            <person name="Brodie E.L."/>
            <person name="Williams K.H."/>
            <person name="Hubbard S.S."/>
            <person name="Banfield J.F."/>
        </authorList>
    </citation>
    <scope>NUCLEOTIDE SEQUENCE [LARGE SCALE GENOMIC DNA]</scope>
</reference>
<organism evidence="2 3">
    <name type="scientific">Candidatus Giovannonibacteria bacterium RIFCSPHIGHO2_02_43_13</name>
    <dbReference type="NCBI Taxonomy" id="1798330"/>
    <lineage>
        <taxon>Bacteria</taxon>
        <taxon>Candidatus Giovannoniibacteriota</taxon>
    </lineage>
</organism>
<dbReference type="EMBL" id="MFHI01000034">
    <property type="protein sequence ID" value="OGF77815.1"/>
    <property type="molecule type" value="Genomic_DNA"/>
</dbReference>
<evidence type="ECO:0000313" key="3">
    <source>
        <dbReference type="Proteomes" id="UP000178425"/>
    </source>
</evidence>
<evidence type="ECO:0000256" key="1">
    <source>
        <dbReference type="SAM" id="Phobius"/>
    </source>
</evidence>
<protein>
    <submittedName>
        <fullName evidence="2">Uncharacterized protein</fullName>
    </submittedName>
</protein>
<gene>
    <name evidence="2" type="ORF">A2W54_03355</name>
</gene>
<dbReference type="AlphaFoldDB" id="A0A1F5WQ88"/>
<accession>A0A1F5WQ88</accession>
<sequence>MLLAENYKKLVRREKILRLSAYFFFMLSAAGILGLALMLPSYFLLIFSKDDHLRTLRIEEEILARKELGKLEGEISKVNEAIDAFERNEKKRRSISGVLIRLFRTTPSAGIRIFSLNLKREKTGEFLLAIQGSADRREDFLKYKAALEASPDFSGVISPIKNLLSEFNLEFNIELKIKPEIYGI</sequence>
<keyword evidence="1" id="KW-1133">Transmembrane helix</keyword>
<keyword evidence="1" id="KW-0472">Membrane</keyword>
<dbReference type="Proteomes" id="UP000178425">
    <property type="component" value="Unassembled WGS sequence"/>
</dbReference>
<name>A0A1F5WQ88_9BACT</name>
<feature type="transmembrane region" description="Helical" evidence="1">
    <location>
        <begin position="21"/>
        <end position="47"/>
    </location>
</feature>
<keyword evidence="1" id="KW-0812">Transmembrane</keyword>
<comment type="caution">
    <text evidence="2">The sequence shown here is derived from an EMBL/GenBank/DDBJ whole genome shotgun (WGS) entry which is preliminary data.</text>
</comment>
<proteinExistence type="predicted"/>